<gene>
    <name evidence="4" type="ORF">UFOVP1299_7</name>
</gene>
<evidence type="ECO:0000259" key="3">
    <source>
        <dbReference type="PROSITE" id="PS51194"/>
    </source>
</evidence>
<dbReference type="SMART" id="SM00490">
    <property type="entry name" value="HELICc"/>
    <property type="match status" value="1"/>
</dbReference>
<sequence length="452" mass="50478">MEKSQPKKLFPYQQEGAEWLASMARAGLHDEMGVGKTATLIRAANLIKGRRGLVIGPAMLRENFIREWDIFSERDAKLCKGQTINDFVAWQRGDKDILVTSYEMATKWYREWENHGEVIDFMILDEAHYLKNAFSKRSKAILGNQANGMRCWAQWARYSWWSTGTPMPNNPIDIYTFLRFSGAINTNYGNFMTEYFTIYGFKPVVKRNRVEELRGLIGGVSIRRTKKSVGLQLPPIFLSLTLLEGDAAPVLHLLREHPGLEGSILEAVEKGGLSFLDAGHVATLRRLIGTAKAVPYAHTLLEELKSSGDKRIVFGVHTDALEYVNDFLTKNGVKGYLVNGATPEKTRVKAVKDFQEDPECQFFIGNIKAAGTGLTLTAAADIDMLESDWTPAGNAQAIMRAHRIGQKRTVRARFITLADSFDVVVNRIVSEKTASIAEIEGSAMDASPPNTR</sequence>
<evidence type="ECO:0000256" key="1">
    <source>
        <dbReference type="ARBA" id="ARBA00022801"/>
    </source>
</evidence>
<dbReference type="InterPro" id="IPR014001">
    <property type="entry name" value="Helicase_ATP-bd"/>
</dbReference>
<evidence type="ECO:0000313" key="4">
    <source>
        <dbReference type="EMBL" id="CAB4195367.1"/>
    </source>
</evidence>
<dbReference type="InterPro" id="IPR038718">
    <property type="entry name" value="SNF2-like_sf"/>
</dbReference>
<name>A0A6J5RM87_9CAUD</name>
<dbReference type="InterPro" id="IPR027417">
    <property type="entry name" value="P-loop_NTPase"/>
</dbReference>
<accession>A0A6J5RM87</accession>
<dbReference type="GO" id="GO:0016787">
    <property type="term" value="F:hydrolase activity"/>
    <property type="evidence" value="ECO:0007669"/>
    <property type="project" value="UniProtKB-KW"/>
</dbReference>
<reference evidence="4" key="1">
    <citation type="submission" date="2020-05" db="EMBL/GenBank/DDBJ databases">
        <authorList>
            <person name="Chiriac C."/>
            <person name="Salcher M."/>
            <person name="Ghai R."/>
            <person name="Kavagutti S V."/>
        </authorList>
    </citation>
    <scope>NUCLEOTIDE SEQUENCE</scope>
</reference>
<dbReference type="GO" id="GO:0006281">
    <property type="term" value="P:DNA repair"/>
    <property type="evidence" value="ECO:0007669"/>
    <property type="project" value="TreeGrafter"/>
</dbReference>
<dbReference type="Pfam" id="PF00176">
    <property type="entry name" value="SNF2-rel_dom"/>
    <property type="match status" value="1"/>
</dbReference>
<dbReference type="CDD" id="cd18793">
    <property type="entry name" value="SF2_C_SNF"/>
    <property type="match status" value="1"/>
</dbReference>
<dbReference type="PROSITE" id="PS51194">
    <property type="entry name" value="HELICASE_CTER"/>
    <property type="match status" value="1"/>
</dbReference>
<dbReference type="PANTHER" id="PTHR45766:SF6">
    <property type="entry name" value="SWI_SNF-RELATED MATRIX-ASSOCIATED ACTIN-DEPENDENT REGULATOR OF CHROMATIN SUBFAMILY A-LIKE PROTEIN 1"/>
    <property type="match status" value="1"/>
</dbReference>
<feature type="domain" description="Helicase ATP-binding" evidence="2">
    <location>
        <begin position="17"/>
        <end position="184"/>
    </location>
</feature>
<dbReference type="Gene3D" id="3.40.50.300">
    <property type="entry name" value="P-loop containing nucleotide triphosphate hydrolases"/>
    <property type="match status" value="1"/>
</dbReference>
<dbReference type="InterPro" id="IPR000330">
    <property type="entry name" value="SNF2_N"/>
</dbReference>
<dbReference type="InterPro" id="IPR001650">
    <property type="entry name" value="Helicase_C-like"/>
</dbReference>
<dbReference type="GO" id="GO:0005524">
    <property type="term" value="F:ATP binding"/>
    <property type="evidence" value="ECO:0007669"/>
    <property type="project" value="InterPro"/>
</dbReference>
<dbReference type="GO" id="GO:0031297">
    <property type="term" value="P:replication fork processing"/>
    <property type="evidence" value="ECO:0007669"/>
    <property type="project" value="TreeGrafter"/>
</dbReference>
<organism evidence="4">
    <name type="scientific">uncultured Caudovirales phage</name>
    <dbReference type="NCBI Taxonomy" id="2100421"/>
    <lineage>
        <taxon>Viruses</taxon>
        <taxon>Duplodnaviria</taxon>
        <taxon>Heunggongvirae</taxon>
        <taxon>Uroviricota</taxon>
        <taxon>Caudoviricetes</taxon>
        <taxon>Peduoviridae</taxon>
        <taxon>Maltschvirus</taxon>
        <taxon>Maltschvirus maltsch</taxon>
    </lineage>
</organism>
<dbReference type="Gene3D" id="3.40.50.10810">
    <property type="entry name" value="Tandem AAA-ATPase domain"/>
    <property type="match status" value="1"/>
</dbReference>
<dbReference type="Pfam" id="PF00271">
    <property type="entry name" value="Helicase_C"/>
    <property type="match status" value="1"/>
</dbReference>
<dbReference type="SMART" id="SM00487">
    <property type="entry name" value="DEXDc"/>
    <property type="match status" value="1"/>
</dbReference>
<keyword evidence="1" id="KW-0378">Hydrolase</keyword>
<dbReference type="EMBL" id="LR797246">
    <property type="protein sequence ID" value="CAB4195367.1"/>
    <property type="molecule type" value="Genomic_DNA"/>
</dbReference>
<evidence type="ECO:0000259" key="2">
    <source>
        <dbReference type="PROSITE" id="PS51192"/>
    </source>
</evidence>
<protein>
    <submittedName>
        <fullName evidence="4">DEXDc domain containing protein</fullName>
    </submittedName>
</protein>
<dbReference type="SUPFAM" id="SSF52540">
    <property type="entry name" value="P-loop containing nucleoside triphosphate hydrolases"/>
    <property type="match status" value="2"/>
</dbReference>
<dbReference type="PANTHER" id="PTHR45766">
    <property type="entry name" value="DNA ANNEALING HELICASE AND ENDONUCLEASE ZRANB3 FAMILY MEMBER"/>
    <property type="match status" value="1"/>
</dbReference>
<dbReference type="InterPro" id="IPR049730">
    <property type="entry name" value="SNF2/RAD54-like_C"/>
</dbReference>
<feature type="domain" description="Helicase C-terminal" evidence="3">
    <location>
        <begin position="296"/>
        <end position="452"/>
    </location>
</feature>
<proteinExistence type="predicted"/>
<dbReference type="PROSITE" id="PS51192">
    <property type="entry name" value="HELICASE_ATP_BIND_1"/>
    <property type="match status" value="1"/>
</dbReference>